<evidence type="ECO:0000256" key="2">
    <source>
        <dbReference type="ARBA" id="ARBA00004173"/>
    </source>
</evidence>
<dbReference type="InterPro" id="IPR006089">
    <property type="entry name" value="Acyl-CoA_DH_CS"/>
</dbReference>
<name>A0A9Q3HRJ2_9BASI</name>
<keyword evidence="6" id="KW-0809">Transit peptide</keyword>
<feature type="domain" description="Acyl-CoA oxidase/dehydrogenase middle" evidence="14">
    <location>
        <begin position="164"/>
        <end position="258"/>
    </location>
</feature>
<comment type="subcellular location">
    <subcellularLocation>
        <location evidence="2">Mitochondrion</location>
    </subcellularLocation>
</comment>
<dbReference type="PIRSF" id="PIRSF016578">
    <property type="entry name" value="HsaA"/>
    <property type="match status" value="1"/>
</dbReference>
<dbReference type="FunFam" id="1.10.540.10:FF:000007">
    <property type="entry name" value="Isovaleryl-CoA dehydrogenase, mitochondrial"/>
    <property type="match status" value="1"/>
</dbReference>
<evidence type="ECO:0000256" key="3">
    <source>
        <dbReference type="ARBA" id="ARBA00009347"/>
    </source>
</evidence>
<evidence type="ECO:0000256" key="12">
    <source>
        <dbReference type="RuleBase" id="RU362125"/>
    </source>
</evidence>
<feature type="binding site" evidence="11">
    <location>
        <begin position="406"/>
        <end position="408"/>
    </location>
    <ligand>
        <name>FAD</name>
        <dbReference type="ChEBI" id="CHEBI:57692"/>
    </ligand>
</feature>
<dbReference type="GO" id="GO:0005739">
    <property type="term" value="C:mitochondrion"/>
    <property type="evidence" value="ECO:0007669"/>
    <property type="project" value="UniProtKB-SubCell"/>
</dbReference>
<comment type="similarity">
    <text evidence="3 12">Belongs to the acyl-CoA dehydrogenase family.</text>
</comment>
<protein>
    <recommendedName>
        <fullName evidence="18">Isovaleryl-CoA dehydrogenase</fullName>
    </recommendedName>
</protein>
<dbReference type="FunFam" id="1.20.140.10:FF:000003">
    <property type="entry name" value="isovaleryl-CoA dehydrogenase, mitochondrial"/>
    <property type="match status" value="1"/>
</dbReference>
<dbReference type="Gene3D" id="1.10.540.10">
    <property type="entry name" value="Acyl-CoA dehydrogenase/oxidase, N-terminal domain"/>
    <property type="match status" value="1"/>
</dbReference>
<dbReference type="InterPro" id="IPR037069">
    <property type="entry name" value="AcylCoA_DH/ox_N_sf"/>
</dbReference>
<dbReference type="CDD" id="cd01156">
    <property type="entry name" value="IVD"/>
    <property type="match status" value="1"/>
</dbReference>
<keyword evidence="17" id="KW-1185">Reference proteome</keyword>
<gene>
    <name evidence="16" type="ORF">O181_051150</name>
</gene>
<evidence type="ECO:0000256" key="7">
    <source>
        <dbReference type="ARBA" id="ARBA00023002"/>
    </source>
</evidence>
<evidence type="ECO:0000259" key="15">
    <source>
        <dbReference type="Pfam" id="PF02771"/>
    </source>
</evidence>
<dbReference type="Gene3D" id="2.40.110.10">
    <property type="entry name" value="Butyryl-CoA Dehydrogenase, subunit A, domain 2"/>
    <property type="match status" value="1"/>
</dbReference>
<evidence type="ECO:0000256" key="10">
    <source>
        <dbReference type="PIRSR" id="PIRSR634183-2"/>
    </source>
</evidence>
<dbReference type="SUPFAM" id="SSF47203">
    <property type="entry name" value="Acyl-CoA dehydrogenase C-terminal domain-like"/>
    <property type="match status" value="1"/>
</dbReference>
<evidence type="ECO:0000313" key="17">
    <source>
        <dbReference type="Proteomes" id="UP000765509"/>
    </source>
</evidence>
<keyword evidence="5 11" id="KW-0274">FAD</keyword>
<dbReference type="InterPro" id="IPR013786">
    <property type="entry name" value="AcylCoA_DH/ox_N"/>
</dbReference>
<dbReference type="Pfam" id="PF02771">
    <property type="entry name" value="Acyl-CoA_dh_N"/>
    <property type="match status" value="1"/>
</dbReference>
<feature type="active site" description="Proton acceptor" evidence="9">
    <location>
        <position position="283"/>
    </location>
</feature>
<keyword evidence="8" id="KW-0496">Mitochondrion</keyword>
<feature type="binding site" evidence="11">
    <location>
        <begin position="164"/>
        <end position="173"/>
    </location>
    <ligand>
        <name>FAD</name>
        <dbReference type="ChEBI" id="CHEBI:57692"/>
    </ligand>
</feature>
<dbReference type="Proteomes" id="UP000765509">
    <property type="component" value="Unassembled WGS sequence"/>
</dbReference>
<dbReference type="PROSITE" id="PS00073">
    <property type="entry name" value="ACYL_COA_DH_2"/>
    <property type="match status" value="1"/>
</dbReference>
<evidence type="ECO:0000259" key="13">
    <source>
        <dbReference type="Pfam" id="PF00441"/>
    </source>
</evidence>
<dbReference type="SUPFAM" id="SSF56645">
    <property type="entry name" value="Acyl-CoA dehydrogenase NM domain-like"/>
    <property type="match status" value="1"/>
</dbReference>
<evidence type="ECO:0000256" key="4">
    <source>
        <dbReference type="ARBA" id="ARBA00022630"/>
    </source>
</evidence>
<dbReference type="EMBL" id="AVOT02022183">
    <property type="protein sequence ID" value="MBW0511435.1"/>
    <property type="molecule type" value="Genomic_DNA"/>
</dbReference>
<feature type="domain" description="Acyl-CoA dehydrogenase/oxidase C-terminal" evidence="13">
    <location>
        <begin position="271"/>
        <end position="417"/>
    </location>
</feature>
<dbReference type="GO" id="GO:0008470">
    <property type="term" value="F:3-methylbutanoyl-CoA dehydrogenase activity"/>
    <property type="evidence" value="ECO:0007669"/>
    <property type="project" value="TreeGrafter"/>
</dbReference>
<dbReference type="InterPro" id="IPR034183">
    <property type="entry name" value="IVD"/>
</dbReference>
<dbReference type="PANTHER" id="PTHR43884">
    <property type="entry name" value="ACYL-COA DEHYDROGENASE"/>
    <property type="match status" value="1"/>
</dbReference>
<dbReference type="GO" id="GO:0006552">
    <property type="term" value="P:L-leucine catabolic process"/>
    <property type="evidence" value="ECO:0007669"/>
    <property type="project" value="TreeGrafter"/>
</dbReference>
<dbReference type="InterPro" id="IPR009100">
    <property type="entry name" value="AcylCoA_DH/oxidase_NM_dom_sf"/>
</dbReference>
<dbReference type="Pfam" id="PF00441">
    <property type="entry name" value="Acyl-CoA_dh_1"/>
    <property type="match status" value="1"/>
</dbReference>
<evidence type="ECO:0000256" key="11">
    <source>
        <dbReference type="PIRSR" id="PIRSR634183-3"/>
    </source>
</evidence>
<accession>A0A9Q3HRJ2</accession>
<feature type="binding site" evidence="11">
    <location>
        <position position="320"/>
    </location>
    <ligand>
        <name>FAD</name>
        <dbReference type="ChEBI" id="CHEBI:57692"/>
    </ligand>
</feature>
<evidence type="ECO:0000313" key="16">
    <source>
        <dbReference type="EMBL" id="MBW0511435.1"/>
    </source>
</evidence>
<evidence type="ECO:0000256" key="1">
    <source>
        <dbReference type="ARBA" id="ARBA00001974"/>
    </source>
</evidence>
<evidence type="ECO:0000259" key="14">
    <source>
        <dbReference type="Pfam" id="PF02770"/>
    </source>
</evidence>
<feature type="binding site" evidence="11">
    <location>
        <begin position="197"/>
        <end position="199"/>
    </location>
    <ligand>
        <name>FAD</name>
        <dbReference type="ChEBI" id="CHEBI:57692"/>
    </ligand>
</feature>
<evidence type="ECO:0000256" key="8">
    <source>
        <dbReference type="ARBA" id="ARBA00023128"/>
    </source>
</evidence>
<dbReference type="PANTHER" id="PTHR43884:SF18">
    <property type="entry name" value="ISOVALERYL-COENZYME A DEHYDROGENASE"/>
    <property type="match status" value="1"/>
</dbReference>
<dbReference type="GO" id="GO:0050660">
    <property type="term" value="F:flavin adenine dinucleotide binding"/>
    <property type="evidence" value="ECO:0007669"/>
    <property type="project" value="InterPro"/>
</dbReference>
<feature type="binding site" evidence="10">
    <location>
        <begin position="281"/>
        <end position="284"/>
    </location>
    <ligand>
        <name>substrate</name>
    </ligand>
</feature>
<comment type="caution">
    <text evidence="16">The sequence shown here is derived from an EMBL/GenBank/DDBJ whole genome shotgun (WGS) entry which is preliminary data.</text>
</comment>
<comment type="cofactor">
    <cofactor evidence="1 11 12">
        <name>FAD</name>
        <dbReference type="ChEBI" id="CHEBI:57692"/>
    </cofactor>
</comment>
<dbReference type="InterPro" id="IPR036250">
    <property type="entry name" value="AcylCo_DH-like_C"/>
</dbReference>
<dbReference type="InterPro" id="IPR006091">
    <property type="entry name" value="Acyl-CoA_Oxase/DH_mid-dom"/>
</dbReference>
<dbReference type="InterPro" id="IPR009075">
    <property type="entry name" value="AcylCo_DH/oxidase_C"/>
</dbReference>
<feature type="binding site" evidence="11">
    <location>
        <position position="309"/>
    </location>
    <ligand>
        <name>FAD</name>
        <dbReference type="ChEBI" id="CHEBI:57692"/>
    </ligand>
</feature>
<dbReference type="OrthoDB" id="9988775at2759"/>
<dbReference type="FunFam" id="2.40.110.10:FF:000004">
    <property type="entry name" value="Isovaleryl-CoA dehydrogenase, mitochondrial"/>
    <property type="match status" value="1"/>
</dbReference>
<keyword evidence="7 12" id="KW-0560">Oxidoreductase</keyword>
<reference evidence="16" key="1">
    <citation type="submission" date="2021-03" db="EMBL/GenBank/DDBJ databases">
        <title>Draft genome sequence of rust myrtle Austropuccinia psidii MF-1, a brazilian biotype.</title>
        <authorList>
            <person name="Quecine M.C."/>
            <person name="Pachon D.M.R."/>
            <person name="Bonatelli M.L."/>
            <person name="Correr F.H."/>
            <person name="Franceschini L.M."/>
            <person name="Leite T.F."/>
            <person name="Margarido G.R.A."/>
            <person name="Almeida C.A."/>
            <person name="Ferrarezi J.A."/>
            <person name="Labate C.A."/>
        </authorList>
    </citation>
    <scope>NUCLEOTIDE SEQUENCE</scope>
    <source>
        <strain evidence="16">MF-1</strain>
    </source>
</reference>
<dbReference type="InterPro" id="IPR046373">
    <property type="entry name" value="Acyl-CoA_Oxase/DH_mid-dom_sf"/>
</dbReference>
<keyword evidence="4 12" id="KW-0285">Flavoprotein</keyword>
<dbReference type="Gene3D" id="1.20.140.10">
    <property type="entry name" value="Butyryl-CoA Dehydrogenase, subunit A, domain 3"/>
    <property type="match status" value="1"/>
</dbReference>
<evidence type="ECO:0000256" key="9">
    <source>
        <dbReference type="PIRSR" id="PIRSR634183-1"/>
    </source>
</evidence>
<dbReference type="Pfam" id="PF02770">
    <property type="entry name" value="Acyl-CoA_dh_M"/>
    <property type="match status" value="1"/>
</dbReference>
<proteinExistence type="inferred from homology"/>
<evidence type="ECO:0000256" key="5">
    <source>
        <dbReference type="ARBA" id="ARBA00022827"/>
    </source>
</evidence>
<evidence type="ECO:0000256" key="6">
    <source>
        <dbReference type="ARBA" id="ARBA00022946"/>
    </source>
</evidence>
<feature type="domain" description="Acyl-CoA dehydrogenase/oxidase N-terminal" evidence="15">
    <location>
        <begin position="47"/>
        <end position="159"/>
    </location>
</feature>
<organism evidence="16 17">
    <name type="scientific">Austropuccinia psidii MF-1</name>
    <dbReference type="NCBI Taxonomy" id="1389203"/>
    <lineage>
        <taxon>Eukaryota</taxon>
        <taxon>Fungi</taxon>
        <taxon>Dikarya</taxon>
        <taxon>Basidiomycota</taxon>
        <taxon>Pucciniomycotina</taxon>
        <taxon>Pucciniomycetes</taxon>
        <taxon>Pucciniales</taxon>
        <taxon>Sphaerophragmiaceae</taxon>
        <taxon>Austropuccinia</taxon>
    </lineage>
</organism>
<dbReference type="AlphaFoldDB" id="A0A9Q3HRJ2"/>
<feature type="binding site" evidence="10">
    <location>
        <position position="173"/>
    </location>
    <ligand>
        <name>substrate</name>
    </ligand>
</feature>
<evidence type="ECO:0008006" key="18">
    <source>
        <dbReference type="Google" id="ProtNLM"/>
    </source>
</evidence>
<sequence>MSASKILRLKSFSFLPHPHLAWRGCPKNARFVATQVFDQPIDLAGLTEQQLELRDSVRKFTDREVAPLAQQVDVENSFPNHLWPKFGEMGILGITVPEEYGGLNRSYLEHTIVMEEISRGSGSIGLSYGAHSNLCINQINRHGTTSQKQKYLPELISGQKIGSLAMSEAGSGSDVVSMSLKAVRKEGRYILNGTKFWITNGPDASTLVVYAKTSPQKGPQGITAFIIDSGFPGFTKHQKLDKLGMRGSNTCELVFEDCEVPEENVLGKVDEGVKVLMSGLDLERLVLSGGPLGLMQAAFDVAIPYVHARKQFGKPVGTFQLLQGKIADMYTKLNASRSYVYAVGRACDLGKISRRDCAGAILYSSDRALEVAIDAMQMLGGNGYINDFPTGRIFRDAQLYRVGAGTQEIRRMLIGRSFNDQHSDNV</sequence>
<feature type="binding site" evidence="11">
    <location>
        <begin position="377"/>
        <end position="381"/>
    </location>
    <ligand>
        <name>FAD</name>
        <dbReference type="ChEBI" id="CHEBI:57692"/>
    </ligand>
</feature>
<feature type="binding site" evidence="10">
    <location>
        <begin position="404"/>
        <end position="405"/>
    </location>
    <ligand>
        <name>substrate</name>
    </ligand>
</feature>
<dbReference type="PROSITE" id="PS00072">
    <property type="entry name" value="ACYL_COA_DH_1"/>
    <property type="match status" value="1"/>
</dbReference>